<reference evidence="2" key="2">
    <citation type="submission" date="2023-06" db="EMBL/GenBank/DDBJ databases">
        <authorList>
            <consortium name="Lawrence Berkeley National Laboratory"/>
            <person name="Haridas S."/>
            <person name="Hensen N."/>
            <person name="Bonometti L."/>
            <person name="Westerberg I."/>
            <person name="Brannstrom I.O."/>
            <person name="Guillou S."/>
            <person name="Cros-Aarteil S."/>
            <person name="Calhoun S."/>
            <person name="Kuo A."/>
            <person name="Mondo S."/>
            <person name="Pangilinan J."/>
            <person name="Riley R."/>
            <person name="Labutti K."/>
            <person name="Andreopoulos B."/>
            <person name="Lipzen A."/>
            <person name="Chen C."/>
            <person name="Yanf M."/>
            <person name="Daum C."/>
            <person name="Ng V."/>
            <person name="Clum A."/>
            <person name="Steindorff A."/>
            <person name="Ohm R."/>
            <person name="Martin F."/>
            <person name="Silar P."/>
            <person name="Natvig D."/>
            <person name="Lalanne C."/>
            <person name="Gautier V."/>
            <person name="Ament-Velasquez S.L."/>
            <person name="Kruys A."/>
            <person name="Hutchinson M.I."/>
            <person name="Powell A.J."/>
            <person name="Barry K."/>
            <person name="Miller A.N."/>
            <person name="Grigoriev I.V."/>
            <person name="Debuchy R."/>
            <person name="Gladieux P."/>
            <person name="Thoren M.H."/>
            <person name="Johannesson H."/>
        </authorList>
    </citation>
    <scope>NUCLEOTIDE SEQUENCE</scope>
    <source>
        <strain evidence="2">SMH4131-1</strain>
    </source>
</reference>
<dbReference type="EMBL" id="JAUEPO010000005">
    <property type="protein sequence ID" value="KAK3321458.1"/>
    <property type="molecule type" value="Genomic_DNA"/>
</dbReference>
<evidence type="ECO:0000313" key="3">
    <source>
        <dbReference type="Proteomes" id="UP001286456"/>
    </source>
</evidence>
<dbReference type="AlphaFoldDB" id="A0AAE0IAH0"/>
<sequence>MHTDGLVMLGAGEQAPPAAPASAPAPSWTPDPINKTPISGPLQLLGEHKAAAGGGTRRSISSDEAQQQQSQPQEQHDSMEQVSKSASGGRGAAPPEGQQGPDPDLVVSGLKKLDLSSKAKTKNKNNKKKKTADKTNGDKALGNVQLADSSGMSLSSTLAPFPPIPLLPQAPQPLPPNSSSRIFTSLPGDLVPASRPLPCLFLSLSQLLAVCLSRRIGCVEVSVS</sequence>
<comment type="caution">
    <text evidence="2">The sequence shown here is derived from an EMBL/GenBank/DDBJ whole genome shotgun (WGS) entry which is preliminary data.</text>
</comment>
<gene>
    <name evidence="2" type="ORF">B0T19DRAFT_432350</name>
</gene>
<name>A0AAE0IAH0_9PEZI</name>
<feature type="compositionally biased region" description="Low complexity" evidence="1">
    <location>
        <begin position="62"/>
        <end position="73"/>
    </location>
</feature>
<feature type="region of interest" description="Disordered" evidence="1">
    <location>
        <begin position="1"/>
        <end position="142"/>
    </location>
</feature>
<evidence type="ECO:0000256" key="1">
    <source>
        <dbReference type="SAM" id="MobiDB-lite"/>
    </source>
</evidence>
<protein>
    <submittedName>
        <fullName evidence="2">Uncharacterized protein</fullName>
    </submittedName>
</protein>
<evidence type="ECO:0000313" key="2">
    <source>
        <dbReference type="EMBL" id="KAK3321458.1"/>
    </source>
</evidence>
<keyword evidence="3" id="KW-1185">Reference proteome</keyword>
<accession>A0AAE0IAH0</accession>
<dbReference type="Proteomes" id="UP001286456">
    <property type="component" value="Unassembled WGS sequence"/>
</dbReference>
<organism evidence="2 3">
    <name type="scientific">Cercophora scortea</name>
    <dbReference type="NCBI Taxonomy" id="314031"/>
    <lineage>
        <taxon>Eukaryota</taxon>
        <taxon>Fungi</taxon>
        <taxon>Dikarya</taxon>
        <taxon>Ascomycota</taxon>
        <taxon>Pezizomycotina</taxon>
        <taxon>Sordariomycetes</taxon>
        <taxon>Sordariomycetidae</taxon>
        <taxon>Sordariales</taxon>
        <taxon>Lasiosphaeriaceae</taxon>
        <taxon>Cercophora</taxon>
    </lineage>
</organism>
<feature type="compositionally biased region" description="Basic residues" evidence="1">
    <location>
        <begin position="119"/>
        <end position="131"/>
    </location>
</feature>
<reference evidence="2" key="1">
    <citation type="journal article" date="2023" name="Mol. Phylogenet. Evol.">
        <title>Genome-scale phylogeny and comparative genomics of the fungal order Sordariales.</title>
        <authorList>
            <person name="Hensen N."/>
            <person name="Bonometti L."/>
            <person name="Westerberg I."/>
            <person name="Brannstrom I.O."/>
            <person name="Guillou S."/>
            <person name="Cros-Aarteil S."/>
            <person name="Calhoun S."/>
            <person name="Haridas S."/>
            <person name="Kuo A."/>
            <person name="Mondo S."/>
            <person name="Pangilinan J."/>
            <person name="Riley R."/>
            <person name="LaButti K."/>
            <person name="Andreopoulos B."/>
            <person name="Lipzen A."/>
            <person name="Chen C."/>
            <person name="Yan M."/>
            <person name="Daum C."/>
            <person name="Ng V."/>
            <person name="Clum A."/>
            <person name="Steindorff A."/>
            <person name="Ohm R.A."/>
            <person name="Martin F."/>
            <person name="Silar P."/>
            <person name="Natvig D.O."/>
            <person name="Lalanne C."/>
            <person name="Gautier V."/>
            <person name="Ament-Velasquez S.L."/>
            <person name="Kruys A."/>
            <person name="Hutchinson M.I."/>
            <person name="Powell A.J."/>
            <person name="Barry K."/>
            <person name="Miller A.N."/>
            <person name="Grigoriev I.V."/>
            <person name="Debuchy R."/>
            <person name="Gladieux P."/>
            <person name="Hiltunen Thoren M."/>
            <person name="Johannesson H."/>
        </authorList>
    </citation>
    <scope>NUCLEOTIDE SEQUENCE</scope>
    <source>
        <strain evidence="2">SMH4131-1</strain>
    </source>
</reference>
<proteinExistence type="predicted"/>